<comment type="similarity">
    <text evidence="3">Belongs to the YIF1 family.</text>
</comment>
<protein>
    <submittedName>
        <fullName evidence="13">Uncharacterized protein</fullName>
    </submittedName>
</protein>
<dbReference type="InterPro" id="IPR005578">
    <property type="entry name" value="Yif1_fam"/>
</dbReference>
<evidence type="ECO:0000256" key="6">
    <source>
        <dbReference type="ARBA" id="ARBA00022824"/>
    </source>
</evidence>
<dbReference type="Pfam" id="PF03878">
    <property type="entry name" value="YIF1"/>
    <property type="match status" value="1"/>
</dbReference>
<dbReference type="Proteomes" id="UP000604825">
    <property type="component" value="Unassembled WGS sequence"/>
</dbReference>
<organism evidence="13 14">
    <name type="scientific">Miscanthus lutarioriparius</name>
    <dbReference type="NCBI Taxonomy" id="422564"/>
    <lineage>
        <taxon>Eukaryota</taxon>
        <taxon>Viridiplantae</taxon>
        <taxon>Streptophyta</taxon>
        <taxon>Embryophyta</taxon>
        <taxon>Tracheophyta</taxon>
        <taxon>Spermatophyta</taxon>
        <taxon>Magnoliopsida</taxon>
        <taxon>Liliopsida</taxon>
        <taxon>Poales</taxon>
        <taxon>Poaceae</taxon>
        <taxon>PACMAD clade</taxon>
        <taxon>Panicoideae</taxon>
        <taxon>Andropogonodae</taxon>
        <taxon>Andropogoneae</taxon>
        <taxon>Saccharinae</taxon>
        <taxon>Miscanthus</taxon>
    </lineage>
</organism>
<feature type="transmembrane region" description="Helical" evidence="12">
    <location>
        <begin position="137"/>
        <end position="162"/>
    </location>
</feature>
<evidence type="ECO:0000256" key="2">
    <source>
        <dbReference type="ARBA" id="ARBA00004653"/>
    </source>
</evidence>
<evidence type="ECO:0000313" key="13">
    <source>
        <dbReference type="EMBL" id="CAD6251536.1"/>
    </source>
</evidence>
<feature type="region of interest" description="Disordered" evidence="11">
    <location>
        <begin position="1"/>
        <end position="23"/>
    </location>
</feature>
<name>A0A811Q038_9POAL</name>
<keyword evidence="4" id="KW-0813">Transport</keyword>
<evidence type="ECO:0000256" key="3">
    <source>
        <dbReference type="ARBA" id="ARBA00009727"/>
    </source>
</evidence>
<proteinExistence type="inferred from homology"/>
<comment type="subcellular location">
    <subcellularLocation>
        <location evidence="1">Endoplasmic reticulum membrane</location>
        <topology evidence="1">Multi-pass membrane protein</topology>
    </subcellularLocation>
    <subcellularLocation>
        <location evidence="2">Golgi apparatus membrane</location>
        <topology evidence="2">Multi-pass membrane protein</topology>
    </subcellularLocation>
</comment>
<dbReference type="OrthoDB" id="337750at2759"/>
<evidence type="ECO:0000256" key="5">
    <source>
        <dbReference type="ARBA" id="ARBA00022692"/>
    </source>
</evidence>
<keyword evidence="8 12" id="KW-1133">Transmembrane helix</keyword>
<sequence>MAAMNTDMGGLGGRPTNPQANRFGTALHGAGPGLIRTGLEAYGGRFLDSSSEFMQSNVNLYTGFMFRDQCIYLGARKAKPHSFLSDNTIFVRPSVLLSSQQPVCEEQTEGYLVPFLAQVGGRLSYKPPVQDINAPDLYIPLMAFGTYIVVAGYALGVLGRFTPEALTLQFSKGILGWFLQVILIKGLLYSLGSGEAPLLDIMAYAGYGFAGTSLAMLARIFWSYLYYFIMPWFCICTGVFLVKTMKRSSRVKGGREL</sequence>
<comment type="caution">
    <text evidence="13">The sequence shown here is derived from an EMBL/GenBank/DDBJ whole genome shotgun (WGS) entry which is preliminary data.</text>
</comment>
<keyword evidence="6" id="KW-0256">Endoplasmic reticulum</keyword>
<dbReference type="GO" id="GO:0006888">
    <property type="term" value="P:endoplasmic reticulum to Golgi vesicle-mediated transport"/>
    <property type="evidence" value="ECO:0007669"/>
    <property type="project" value="InterPro"/>
</dbReference>
<evidence type="ECO:0000256" key="8">
    <source>
        <dbReference type="ARBA" id="ARBA00022989"/>
    </source>
</evidence>
<evidence type="ECO:0000256" key="1">
    <source>
        <dbReference type="ARBA" id="ARBA00004477"/>
    </source>
</evidence>
<evidence type="ECO:0000256" key="4">
    <source>
        <dbReference type="ARBA" id="ARBA00022448"/>
    </source>
</evidence>
<dbReference type="GO" id="GO:0015031">
    <property type="term" value="P:protein transport"/>
    <property type="evidence" value="ECO:0007669"/>
    <property type="project" value="UniProtKB-KW"/>
</dbReference>
<evidence type="ECO:0000256" key="11">
    <source>
        <dbReference type="SAM" id="MobiDB-lite"/>
    </source>
</evidence>
<feature type="transmembrane region" description="Helical" evidence="12">
    <location>
        <begin position="174"/>
        <end position="191"/>
    </location>
</feature>
<dbReference type="AlphaFoldDB" id="A0A811Q038"/>
<keyword evidence="7" id="KW-0653">Protein transport</keyword>
<dbReference type="GO" id="GO:0030134">
    <property type="term" value="C:COPII-coated ER to Golgi transport vesicle"/>
    <property type="evidence" value="ECO:0007669"/>
    <property type="project" value="TreeGrafter"/>
</dbReference>
<gene>
    <name evidence="13" type="ORF">NCGR_LOCUS35280</name>
</gene>
<evidence type="ECO:0000313" key="14">
    <source>
        <dbReference type="Proteomes" id="UP000604825"/>
    </source>
</evidence>
<keyword evidence="9" id="KW-0333">Golgi apparatus</keyword>
<dbReference type="GO" id="GO:0005793">
    <property type="term" value="C:endoplasmic reticulum-Golgi intermediate compartment"/>
    <property type="evidence" value="ECO:0007669"/>
    <property type="project" value="TreeGrafter"/>
</dbReference>
<dbReference type="PANTHER" id="PTHR14083">
    <property type="entry name" value="YIP1 INTERACTING FACTOR HOMOLOG YIF1 PROTEIN"/>
    <property type="match status" value="1"/>
</dbReference>
<keyword evidence="10 12" id="KW-0472">Membrane</keyword>
<dbReference type="GO" id="GO:0000139">
    <property type="term" value="C:Golgi membrane"/>
    <property type="evidence" value="ECO:0007669"/>
    <property type="project" value="UniProtKB-SubCell"/>
</dbReference>
<evidence type="ECO:0000256" key="7">
    <source>
        <dbReference type="ARBA" id="ARBA00022927"/>
    </source>
</evidence>
<dbReference type="GO" id="GO:0005789">
    <property type="term" value="C:endoplasmic reticulum membrane"/>
    <property type="evidence" value="ECO:0007669"/>
    <property type="project" value="UniProtKB-SubCell"/>
</dbReference>
<evidence type="ECO:0000256" key="12">
    <source>
        <dbReference type="SAM" id="Phobius"/>
    </source>
</evidence>
<accession>A0A811Q038</accession>
<dbReference type="PANTHER" id="PTHR14083:SF9">
    <property type="entry name" value="OS06G0620600 PROTEIN"/>
    <property type="match status" value="1"/>
</dbReference>
<dbReference type="EMBL" id="CAJGYO010000008">
    <property type="protein sequence ID" value="CAD6251536.1"/>
    <property type="molecule type" value="Genomic_DNA"/>
</dbReference>
<feature type="transmembrane region" description="Helical" evidence="12">
    <location>
        <begin position="224"/>
        <end position="242"/>
    </location>
</feature>
<evidence type="ECO:0000256" key="9">
    <source>
        <dbReference type="ARBA" id="ARBA00023034"/>
    </source>
</evidence>
<keyword evidence="14" id="KW-1185">Reference proteome</keyword>
<evidence type="ECO:0000256" key="10">
    <source>
        <dbReference type="ARBA" id="ARBA00023136"/>
    </source>
</evidence>
<reference evidence="13" key="1">
    <citation type="submission" date="2020-10" db="EMBL/GenBank/DDBJ databases">
        <authorList>
            <person name="Han B."/>
            <person name="Lu T."/>
            <person name="Zhao Q."/>
            <person name="Huang X."/>
            <person name="Zhao Y."/>
        </authorList>
    </citation>
    <scope>NUCLEOTIDE SEQUENCE</scope>
</reference>
<keyword evidence="5 12" id="KW-0812">Transmembrane</keyword>